<reference evidence="1" key="1">
    <citation type="submission" date="2019-11" db="EMBL/GenBank/DDBJ databases">
        <authorList>
            <person name="Feng L."/>
        </authorList>
    </citation>
    <scope>NUCLEOTIDE SEQUENCE</scope>
    <source>
        <strain evidence="1">PclaraLFYP37</strain>
    </source>
</reference>
<gene>
    <name evidence="1" type="ORF">PCLFYP37_01585</name>
</gene>
<dbReference type="RefSeq" id="WP_302581388.1">
    <property type="nucleotide sequence ID" value="NZ_CACRUT010000008.1"/>
</dbReference>
<accession>A0A6N3B347</accession>
<sequence length="248" mass="29330">MENYNHNCLVFATHKLDEGILDYLAYLKKEVEGVMDLLVLYDQSAHPIKEDDYPGFRFCFFESVGLKGFFHQNERLLPNTFVALAECAEQYRYDHYLLMENDIVLHGDFRRFVQRVNVEDAVDYIHIATDVEGGPQKHWPVRYIQDCPFKHLYFSWCHILYLSHGFLTDVAEFMARNDSIHYEFLLPTMAYNGNYLVRQFENFGYSFQVSWGAAELYESKYMNERMPDTFYHPVKDLSIVDWGVGDMP</sequence>
<protein>
    <submittedName>
        <fullName evidence="1">Uncharacterized protein</fullName>
    </submittedName>
</protein>
<dbReference type="EMBL" id="CACRUT010000008">
    <property type="protein sequence ID" value="VYT96450.1"/>
    <property type="molecule type" value="Genomic_DNA"/>
</dbReference>
<name>A0A6N3B347_9BACT</name>
<proteinExistence type="predicted"/>
<organism evidence="1">
    <name type="scientific">Paraprevotella clara</name>
    <dbReference type="NCBI Taxonomy" id="454154"/>
    <lineage>
        <taxon>Bacteria</taxon>
        <taxon>Pseudomonadati</taxon>
        <taxon>Bacteroidota</taxon>
        <taxon>Bacteroidia</taxon>
        <taxon>Bacteroidales</taxon>
        <taxon>Prevotellaceae</taxon>
        <taxon>Paraprevotella</taxon>
    </lineage>
</organism>
<dbReference type="AlphaFoldDB" id="A0A6N3B347"/>
<evidence type="ECO:0000313" key="1">
    <source>
        <dbReference type="EMBL" id="VYT96450.1"/>
    </source>
</evidence>